<dbReference type="RefSeq" id="WP_311822945.1">
    <property type="nucleotide sequence ID" value="NZ_JARPYF010000008.1"/>
</dbReference>
<name>A0ABU3F209_9ENTE</name>
<evidence type="ECO:0000313" key="1">
    <source>
        <dbReference type="EMBL" id="MDT2600966.1"/>
    </source>
</evidence>
<sequence length="100" mass="11592">MMDEAIIILKEQVGITTQETDWSFESVTAEREELDPTIIKSADTDLPKLVLTHLYLYVDQRSEKDYVVYFITDTTSSREFTRGLLIEGKLHWHSNGESHD</sequence>
<evidence type="ECO:0000313" key="2">
    <source>
        <dbReference type="Proteomes" id="UP001252875"/>
    </source>
</evidence>
<dbReference type="EMBL" id="JARPYI010000008">
    <property type="protein sequence ID" value="MDT2600966.1"/>
    <property type="molecule type" value="Genomic_DNA"/>
</dbReference>
<organism evidence="1 2">
    <name type="scientific">Enterococcus hulanensis</name>
    <dbReference type="NCBI Taxonomy" id="2559929"/>
    <lineage>
        <taxon>Bacteria</taxon>
        <taxon>Bacillati</taxon>
        <taxon>Bacillota</taxon>
        <taxon>Bacilli</taxon>
        <taxon>Lactobacillales</taxon>
        <taxon>Enterococcaceae</taxon>
        <taxon>Enterococcus</taxon>
    </lineage>
</organism>
<keyword evidence="1" id="KW-0808">Transferase</keyword>
<protein>
    <submittedName>
        <fullName evidence="1">4'-phosphopantetheinyl transferase</fullName>
    </submittedName>
</protein>
<dbReference type="GO" id="GO:0016740">
    <property type="term" value="F:transferase activity"/>
    <property type="evidence" value="ECO:0007669"/>
    <property type="project" value="UniProtKB-KW"/>
</dbReference>
<accession>A0ABU3F209</accession>
<dbReference type="Proteomes" id="UP001252875">
    <property type="component" value="Unassembled WGS sequence"/>
</dbReference>
<keyword evidence="2" id="KW-1185">Reference proteome</keyword>
<comment type="caution">
    <text evidence="1">The sequence shown here is derived from an EMBL/GenBank/DDBJ whole genome shotgun (WGS) entry which is preliminary data.</text>
</comment>
<proteinExistence type="predicted"/>
<gene>
    <name evidence="1" type="ORF">P7D85_14360</name>
</gene>
<reference evidence="1 2" key="1">
    <citation type="submission" date="2023-03" db="EMBL/GenBank/DDBJ databases">
        <authorList>
            <person name="Shen W."/>
            <person name="Cai J."/>
        </authorList>
    </citation>
    <scope>NUCLEOTIDE SEQUENCE [LARGE SCALE GENOMIC DNA]</scope>
    <source>
        <strain evidence="1 2">D6-4</strain>
    </source>
</reference>